<protein>
    <recommendedName>
        <fullName evidence="5 6">Cell division protein FtsA</fullName>
    </recommendedName>
</protein>
<keyword evidence="10" id="KW-1185">Reference proteome</keyword>
<dbReference type="InterPro" id="IPR003494">
    <property type="entry name" value="SHS2_FtsA"/>
</dbReference>
<dbReference type="InterPro" id="IPR020823">
    <property type="entry name" value="Cell_div_FtsA"/>
</dbReference>
<dbReference type="PANTHER" id="PTHR32432">
    <property type="entry name" value="CELL DIVISION PROTEIN FTSA-RELATED"/>
    <property type="match status" value="1"/>
</dbReference>
<feature type="compositionally biased region" description="Polar residues" evidence="7">
    <location>
        <begin position="398"/>
        <end position="407"/>
    </location>
</feature>
<dbReference type="InterPro" id="IPR050696">
    <property type="entry name" value="FtsA/MreB"/>
</dbReference>
<dbReference type="PIRSF" id="PIRSF003101">
    <property type="entry name" value="FtsA"/>
    <property type="match status" value="1"/>
</dbReference>
<dbReference type="Pfam" id="PF14450">
    <property type="entry name" value="FtsA"/>
    <property type="match status" value="1"/>
</dbReference>
<evidence type="ECO:0000256" key="6">
    <source>
        <dbReference type="PIRNR" id="PIRNR003101"/>
    </source>
</evidence>
<dbReference type="InterPro" id="IPR043129">
    <property type="entry name" value="ATPase_NBD"/>
</dbReference>
<evidence type="ECO:0000256" key="3">
    <source>
        <dbReference type="ARBA" id="ARBA00023136"/>
    </source>
</evidence>
<dbReference type="EMBL" id="JBHSSM010000029">
    <property type="protein sequence ID" value="MFC6316325.1"/>
    <property type="molecule type" value="Genomic_DNA"/>
</dbReference>
<evidence type="ECO:0000313" key="9">
    <source>
        <dbReference type="EMBL" id="MFC6316325.1"/>
    </source>
</evidence>
<evidence type="ECO:0000313" key="10">
    <source>
        <dbReference type="Proteomes" id="UP001596310"/>
    </source>
</evidence>
<feature type="region of interest" description="Disordered" evidence="7">
    <location>
        <begin position="395"/>
        <end position="436"/>
    </location>
</feature>
<comment type="subcellular location">
    <subcellularLocation>
        <location evidence="5">Cell membrane</location>
        <topology evidence="5">Peripheral membrane protein</topology>
        <orientation evidence="5">Cytoplasmic side</orientation>
    </subcellularLocation>
    <text evidence="5">Localizes to the Z ring in an FtsZ-dependent manner. Targeted to the membrane through a conserved C-terminal amphipathic helix.</text>
</comment>
<dbReference type="Proteomes" id="UP001596310">
    <property type="component" value="Unassembled WGS sequence"/>
</dbReference>
<proteinExistence type="inferred from homology"/>
<dbReference type="Gene3D" id="3.30.1490.110">
    <property type="match status" value="1"/>
</dbReference>
<dbReference type="HAMAP" id="MF_02033">
    <property type="entry name" value="FtsA"/>
    <property type="match status" value="1"/>
</dbReference>
<gene>
    <name evidence="5 9" type="primary">ftsA</name>
    <name evidence="9" type="ORF">ACFQHW_12200</name>
</gene>
<dbReference type="RefSeq" id="WP_125599240.1">
    <property type="nucleotide sequence ID" value="NZ_JBHSSM010000029.1"/>
</dbReference>
<organism evidence="9 10">
    <name type="scientific">Lapidilactobacillus achengensis</name>
    <dbReference type="NCBI Taxonomy" id="2486000"/>
    <lineage>
        <taxon>Bacteria</taxon>
        <taxon>Bacillati</taxon>
        <taxon>Bacillota</taxon>
        <taxon>Bacilli</taxon>
        <taxon>Lactobacillales</taxon>
        <taxon>Lactobacillaceae</taxon>
        <taxon>Lapidilactobacillus</taxon>
    </lineage>
</organism>
<dbReference type="CDD" id="cd24048">
    <property type="entry name" value="ASKHA_NBD_FtsA"/>
    <property type="match status" value="1"/>
</dbReference>
<comment type="function">
    <text evidence="5 6">Cell division protein that is involved in the assembly of the Z ring. May serve as a membrane anchor for the Z ring.</text>
</comment>
<keyword evidence="1 5" id="KW-1003">Cell membrane</keyword>
<dbReference type="NCBIfam" id="TIGR01174">
    <property type="entry name" value="ftsA"/>
    <property type="match status" value="1"/>
</dbReference>
<keyword evidence="4 5" id="KW-0131">Cell cycle</keyword>
<evidence type="ECO:0000256" key="4">
    <source>
        <dbReference type="ARBA" id="ARBA00023306"/>
    </source>
</evidence>
<feature type="domain" description="SHS2" evidence="8">
    <location>
        <begin position="7"/>
        <end position="194"/>
    </location>
</feature>
<evidence type="ECO:0000256" key="7">
    <source>
        <dbReference type="SAM" id="MobiDB-lite"/>
    </source>
</evidence>
<dbReference type="SMART" id="SM00842">
    <property type="entry name" value="FtsA"/>
    <property type="match status" value="1"/>
</dbReference>
<reference evidence="10" key="1">
    <citation type="journal article" date="2019" name="Int. J. Syst. Evol. Microbiol.">
        <title>The Global Catalogue of Microorganisms (GCM) 10K type strain sequencing project: providing services to taxonomists for standard genome sequencing and annotation.</title>
        <authorList>
            <consortium name="The Broad Institute Genomics Platform"/>
            <consortium name="The Broad Institute Genome Sequencing Center for Infectious Disease"/>
            <person name="Wu L."/>
            <person name="Ma J."/>
        </authorList>
    </citation>
    <scope>NUCLEOTIDE SEQUENCE [LARGE SCALE GENOMIC DNA]</scope>
    <source>
        <strain evidence="10">CCM 8897</strain>
    </source>
</reference>
<keyword evidence="2 5" id="KW-0132">Cell division</keyword>
<feature type="compositionally biased region" description="Basic and acidic residues" evidence="7">
    <location>
        <begin position="408"/>
        <end position="427"/>
    </location>
</feature>
<dbReference type="PANTHER" id="PTHR32432:SF4">
    <property type="entry name" value="CELL DIVISION PROTEIN FTSA"/>
    <property type="match status" value="1"/>
</dbReference>
<evidence type="ECO:0000256" key="5">
    <source>
        <dbReference type="HAMAP-Rule" id="MF_02033"/>
    </source>
</evidence>
<keyword evidence="3 5" id="KW-0472">Membrane</keyword>
<dbReference type="Gene3D" id="3.30.420.40">
    <property type="match status" value="2"/>
</dbReference>
<comment type="similarity">
    <text evidence="5 6">Belongs to the FtsA/MreB family.</text>
</comment>
<comment type="caution">
    <text evidence="9">The sequence shown here is derived from an EMBL/GenBank/DDBJ whole genome shotgun (WGS) entry which is preliminary data.</text>
</comment>
<dbReference type="SUPFAM" id="SSF53067">
    <property type="entry name" value="Actin-like ATPase domain"/>
    <property type="match status" value="2"/>
</dbReference>
<sequence length="444" mass="48001">MDKAQVYVGLDIGTTAIRVIVGEAVNGQLNVIGVGSERSQGLKDGVIVDIDKVVTATRTAVQQAQTKSNLKFDQVVVGVPAKDLLIQPTHGMIIVAEQPKEISEVEVFNVATASLSHSIPAEREVVAITPEQFIVDGQGGVTDPRGMSATRVELDAFVYSVPRIVINNIRKVLQKVGLRLKHFVLNPLALAQLALNDGEQDFGTVLIDMGGAQSTAYAIHDHQLKYVAVDEEGGLNLTKDVSVVLNTSLSNAEKIKRDYGMADPDQTTPGEKFPVEVVGKDEPVLVEETYLSEILEARFEQIFDRLDHDLVKVDALALPGGVVLTGGVAETVGLVPLAERLLNVTVRLYSPQEMGLRNAGFATGLGLIAYANNLSEIELLVTSVVNQGALDATVSHDLPQQPNQVNSKKQERQYGTKPEAETEEKPAKPHKQGGIRAFFKNFFD</sequence>
<evidence type="ECO:0000259" key="8">
    <source>
        <dbReference type="SMART" id="SM00842"/>
    </source>
</evidence>
<accession>A0ABW1UQR6</accession>
<comment type="subunit">
    <text evidence="5">Self-interacts. Interacts with FtsZ.</text>
</comment>
<name>A0ABW1UQR6_9LACO</name>
<evidence type="ECO:0000256" key="2">
    <source>
        <dbReference type="ARBA" id="ARBA00022618"/>
    </source>
</evidence>
<dbReference type="GO" id="GO:0051301">
    <property type="term" value="P:cell division"/>
    <property type="evidence" value="ECO:0007669"/>
    <property type="project" value="UniProtKB-KW"/>
</dbReference>
<dbReference type="Pfam" id="PF02491">
    <property type="entry name" value="SHS2_FTSA"/>
    <property type="match status" value="1"/>
</dbReference>
<evidence type="ECO:0000256" key="1">
    <source>
        <dbReference type="ARBA" id="ARBA00022475"/>
    </source>
</evidence>